<dbReference type="InterPro" id="IPR008302">
    <property type="entry name" value="NamZ"/>
</dbReference>
<reference evidence="4" key="2">
    <citation type="submission" date="2021-04" db="EMBL/GenBank/DDBJ databases">
        <authorList>
            <person name="Gilroy R."/>
        </authorList>
    </citation>
    <scope>NUCLEOTIDE SEQUENCE</scope>
    <source>
        <strain evidence="4">ChiGjej4B4-7305</strain>
    </source>
</reference>
<reference evidence="4" key="1">
    <citation type="journal article" date="2021" name="PeerJ">
        <title>Extensive microbial diversity within the chicken gut microbiome revealed by metagenomics and culture.</title>
        <authorList>
            <person name="Gilroy R."/>
            <person name="Ravi A."/>
            <person name="Getino M."/>
            <person name="Pursley I."/>
            <person name="Horton D.L."/>
            <person name="Alikhan N.F."/>
            <person name="Baker D."/>
            <person name="Gharbi K."/>
            <person name="Hall N."/>
            <person name="Watson M."/>
            <person name="Adriaenssens E.M."/>
            <person name="Foster-Nyarko E."/>
            <person name="Jarju S."/>
            <person name="Secka A."/>
            <person name="Antonio M."/>
            <person name="Oren A."/>
            <person name="Chaudhuri R.R."/>
            <person name="La Ragione R."/>
            <person name="Hildebrand F."/>
            <person name="Pallen M.J."/>
        </authorList>
    </citation>
    <scope>NUCLEOTIDE SEQUENCE</scope>
    <source>
        <strain evidence="4">ChiGjej4B4-7305</strain>
    </source>
</reference>
<comment type="caution">
    <text evidence="4">The sequence shown here is derived from an EMBL/GenBank/DDBJ whole genome shotgun (WGS) entry which is preliminary data.</text>
</comment>
<gene>
    <name evidence="4" type="ORF">H9815_10720</name>
</gene>
<proteinExistence type="predicted"/>
<evidence type="ECO:0000259" key="3">
    <source>
        <dbReference type="Pfam" id="PF20732"/>
    </source>
</evidence>
<dbReference type="EMBL" id="DXBY01000181">
    <property type="protein sequence ID" value="HIZ36243.1"/>
    <property type="molecule type" value="Genomic_DNA"/>
</dbReference>
<dbReference type="Gene3D" id="3.90.1150.140">
    <property type="match status" value="1"/>
</dbReference>
<feature type="domain" description="Peptidoglycan beta-N-acetylmuramidase NamZ N-terminal" evidence="2">
    <location>
        <begin position="25"/>
        <end position="229"/>
    </location>
</feature>
<dbReference type="Gene3D" id="3.40.50.12170">
    <property type="entry name" value="Uncharacterised protein PF07075, DUF1343"/>
    <property type="match status" value="1"/>
</dbReference>
<dbReference type="AlphaFoldDB" id="A0A9D2EEZ6"/>
<dbReference type="InterPro" id="IPR048503">
    <property type="entry name" value="NamZ_C"/>
</dbReference>
<evidence type="ECO:0000313" key="5">
    <source>
        <dbReference type="Proteomes" id="UP000824037"/>
    </source>
</evidence>
<evidence type="ECO:0000313" key="4">
    <source>
        <dbReference type="EMBL" id="HIZ36243.1"/>
    </source>
</evidence>
<sequence>MTHPPPRTGLSRVVQDPSLLGTDSIALCSNYTAVTDDLRRGLDALVDAGLPVRCLLTPEHGYWGAVQAGESEGDGRDQATDLPILDTYQISGAELDALLHRTGAEQIVLDLQDIGTRFYTYTWTLFDLLCSAARTGHRLVVLDRPNPLGSRVAGPGLDPGCTSFVGRVDVPLQHGRTLGELARWFNTVHVPEQTGRSAGLEVITVTGWHQEPGGDRAPWVPPSPNMPTQQTAVLYPATGLLEGTTLSEGRGTTNPFQLFGAPWTDSRLAAALAEQELPGVLVREAVFAPMFSKSAGERLHGAQLHLTGRERFDPVRTGHTLLATIAALYPDQPLWREPNPGRPPFLDLLWGSPSLREGIDAGSTLEEILAAAPDQPQPPAEALLYSPATRPTEAPA</sequence>
<dbReference type="PANTHER" id="PTHR42915:SF1">
    <property type="entry name" value="PEPTIDOGLYCAN BETA-N-ACETYLMURAMIDASE NAMZ"/>
    <property type="match status" value="1"/>
</dbReference>
<dbReference type="Pfam" id="PF07075">
    <property type="entry name" value="NamZ_N"/>
    <property type="match status" value="1"/>
</dbReference>
<feature type="region of interest" description="Disordered" evidence="1">
    <location>
        <begin position="371"/>
        <end position="396"/>
    </location>
</feature>
<dbReference type="Proteomes" id="UP000824037">
    <property type="component" value="Unassembled WGS sequence"/>
</dbReference>
<evidence type="ECO:0000259" key="2">
    <source>
        <dbReference type="Pfam" id="PF07075"/>
    </source>
</evidence>
<protein>
    <submittedName>
        <fullName evidence="4">DUF1343 domain-containing protein</fullName>
    </submittedName>
</protein>
<dbReference type="PIRSF" id="PIRSF016719">
    <property type="entry name" value="UCP016719"/>
    <property type="match status" value="1"/>
</dbReference>
<organism evidence="4 5">
    <name type="scientific">Candidatus Ruania gallistercoris</name>
    <dbReference type="NCBI Taxonomy" id="2838746"/>
    <lineage>
        <taxon>Bacteria</taxon>
        <taxon>Bacillati</taxon>
        <taxon>Actinomycetota</taxon>
        <taxon>Actinomycetes</taxon>
        <taxon>Micrococcales</taxon>
        <taxon>Ruaniaceae</taxon>
        <taxon>Ruania</taxon>
    </lineage>
</organism>
<dbReference type="InterPro" id="IPR048502">
    <property type="entry name" value="NamZ_N"/>
</dbReference>
<evidence type="ECO:0000256" key="1">
    <source>
        <dbReference type="SAM" id="MobiDB-lite"/>
    </source>
</evidence>
<accession>A0A9D2EEZ6</accession>
<feature type="domain" description="Peptidoglycan beta-N-acetylmuramidase NamZ C-terminal" evidence="3">
    <location>
        <begin position="233"/>
        <end position="371"/>
    </location>
</feature>
<dbReference type="PANTHER" id="PTHR42915">
    <property type="entry name" value="HYPOTHETICAL 460 KDA PROTEIN IN FEUA-SIGW INTERGENIC REGION [PRECURSOR]"/>
    <property type="match status" value="1"/>
</dbReference>
<dbReference type="GO" id="GO:0033922">
    <property type="term" value="F:peptidoglycan beta-N-acetylmuramidase activity"/>
    <property type="evidence" value="ECO:0007669"/>
    <property type="project" value="InterPro"/>
</dbReference>
<dbReference type="Pfam" id="PF20732">
    <property type="entry name" value="NamZ_C"/>
    <property type="match status" value="1"/>
</dbReference>
<name>A0A9D2EEZ6_9MICO</name>